<dbReference type="SUPFAM" id="SSF48264">
    <property type="entry name" value="Cytochrome P450"/>
    <property type="match status" value="1"/>
</dbReference>
<dbReference type="HOGENOM" id="CLU_001570_5_11_1"/>
<dbReference type="Proteomes" id="UP000054097">
    <property type="component" value="Unassembled WGS sequence"/>
</dbReference>
<dbReference type="GO" id="GO:0020037">
    <property type="term" value="F:heme binding"/>
    <property type="evidence" value="ECO:0007669"/>
    <property type="project" value="InterPro"/>
</dbReference>
<protein>
    <recommendedName>
        <fullName evidence="12">Cytochrome P450</fullName>
    </recommendedName>
</protein>
<keyword evidence="4 9" id="KW-0349">Heme</keyword>
<evidence type="ECO:0000256" key="3">
    <source>
        <dbReference type="ARBA" id="ARBA00010617"/>
    </source>
</evidence>
<gene>
    <name evidence="10" type="ORF">M408DRAFT_23591</name>
</gene>
<comment type="cofactor">
    <cofactor evidence="1 9">
        <name>heme</name>
        <dbReference type="ChEBI" id="CHEBI:30413"/>
    </cofactor>
</comment>
<dbReference type="Pfam" id="PF00067">
    <property type="entry name" value="p450"/>
    <property type="match status" value="1"/>
</dbReference>
<dbReference type="InterPro" id="IPR050121">
    <property type="entry name" value="Cytochrome_P450_monoxygenase"/>
</dbReference>
<dbReference type="OrthoDB" id="1470350at2759"/>
<reference evidence="11" key="2">
    <citation type="submission" date="2015-01" db="EMBL/GenBank/DDBJ databases">
        <title>Evolutionary Origins and Diversification of the Mycorrhizal Mutualists.</title>
        <authorList>
            <consortium name="DOE Joint Genome Institute"/>
            <consortium name="Mycorrhizal Genomics Consortium"/>
            <person name="Kohler A."/>
            <person name="Kuo A."/>
            <person name="Nagy L.G."/>
            <person name="Floudas D."/>
            <person name="Copeland A."/>
            <person name="Barry K.W."/>
            <person name="Cichocki N."/>
            <person name="Veneault-Fourrey C."/>
            <person name="LaButti K."/>
            <person name="Lindquist E.A."/>
            <person name="Lipzen A."/>
            <person name="Lundell T."/>
            <person name="Morin E."/>
            <person name="Murat C."/>
            <person name="Riley R."/>
            <person name="Ohm R."/>
            <person name="Sun H."/>
            <person name="Tunlid A."/>
            <person name="Henrissat B."/>
            <person name="Grigoriev I.V."/>
            <person name="Hibbett D.S."/>
            <person name="Martin F."/>
        </authorList>
    </citation>
    <scope>NUCLEOTIDE SEQUENCE [LARGE SCALE GENOMIC DNA]</scope>
    <source>
        <strain evidence="11">MAFF 305830</strain>
    </source>
</reference>
<dbReference type="InterPro" id="IPR001128">
    <property type="entry name" value="Cyt_P450"/>
</dbReference>
<dbReference type="InterPro" id="IPR002403">
    <property type="entry name" value="Cyt_P450_E_grp-IV"/>
</dbReference>
<dbReference type="GO" id="GO:0016705">
    <property type="term" value="F:oxidoreductase activity, acting on paired donors, with incorporation or reduction of molecular oxygen"/>
    <property type="evidence" value="ECO:0007669"/>
    <property type="project" value="InterPro"/>
</dbReference>
<organism evidence="10 11">
    <name type="scientific">Serendipita vermifera MAFF 305830</name>
    <dbReference type="NCBI Taxonomy" id="933852"/>
    <lineage>
        <taxon>Eukaryota</taxon>
        <taxon>Fungi</taxon>
        <taxon>Dikarya</taxon>
        <taxon>Basidiomycota</taxon>
        <taxon>Agaricomycotina</taxon>
        <taxon>Agaricomycetes</taxon>
        <taxon>Sebacinales</taxon>
        <taxon>Serendipitaceae</taxon>
        <taxon>Serendipita</taxon>
    </lineage>
</organism>
<evidence type="ECO:0000256" key="9">
    <source>
        <dbReference type="PIRSR" id="PIRSR602403-1"/>
    </source>
</evidence>
<evidence type="ECO:0000256" key="5">
    <source>
        <dbReference type="ARBA" id="ARBA00022723"/>
    </source>
</evidence>
<evidence type="ECO:0000256" key="4">
    <source>
        <dbReference type="ARBA" id="ARBA00022617"/>
    </source>
</evidence>
<dbReference type="PRINTS" id="PR00385">
    <property type="entry name" value="P450"/>
</dbReference>
<evidence type="ECO:0000256" key="7">
    <source>
        <dbReference type="ARBA" id="ARBA00023004"/>
    </source>
</evidence>
<evidence type="ECO:0008006" key="12">
    <source>
        <dbReference type="Google" id="ProtNLM"/>
    </source>
</evidence>
<keyword evidence="8" id="KW-0503">Monooxygenase</keyword>
<dbReference type="STRING" id="933852.A0A0C3B8U2"/>
<dbReference type="EMBL" id="KN824292">
    <property type="protein sequence ID" value="KIM28539.1"/>
    <property type="molecule type" value="Genomic_DNA"/>
</dbReference>
<comment type="pathway">
    <text evidence="2">Secondary metabolite biosynthesis.</text>
</comment>
<keyword evidence="7 9" id="KW-0408">Iron</keyword>
<dbReference type="Gene3D" id="1.10.630.10">
    <property type="entry name" value="Cytochrome P450"/>
    <property type="match status" value="1"/>
</dbReference>
<sequence length="279" mass="31462">MLEEANVSGDGTVLEKKVQERDLLSLMIKSSMSTTTPDDQKMSVPQILDQIPTFLIAGHETTSTATAWGLFALAQRPAMQSRLRQELLEAFPDEDGEVTIESLNALPYLEAVVRETLRYHSPVGWIEREAEEDDVIPLDHEFIGRDGKARKHIRVKKGDNFIIPTGIMNRSQDVWGPDADEFNPDRWLVEMPAAVSKIPGVWANLMTFIGGQRSCIGFKFAVLEMKVLLLQLIRSFEFELAVDPADIIDVELIVSRPFVKYELEKGSQLPMIVRPVRQT</sequence>
<feature type="binding site" description="axial binding residue" evidence="9">
    <location>
        <position position="215"/>
    </location>
    <ligand>
        <name>heme</name>
        <dbReference type="ChEBI" id="CHEBI:30413"/>
    </ligand>
    <ligandPart>
        <name>Fe</name>
        <dbReference type="ChEBI" id="CHEBI:18248"/>
    </ligandPart>
</feature>
<proteinExistence type="inferred from homology"/>
<comment type="similarity">
    <text evidence="3">Belongs to the cytochrome P450 family.</text>
</comment>
<evidence type="ECO:0000313" key="11">
    <source>
        <dbReference type="Proteomes" id="UP000054097"/>
    </source>
</evidence>
<dbReference type="GO" id="GO:0005506">
    <property type="term" value="F:iron ion binding"/>
    <property type="evidence" value="ECO:0007669"/>
    <property type="project" value="InterPro"/>
</dbReference>
<name>A0A0C3B8U2_SERVB</name>
<dbReference type="PANTHER" id="PTHR24305:SF166">
    <property type="entry name" value="CYTOCHROME P450 12A4, MITOCHONDRIAL-RELATED"/>
    <property type="match status" value="1"/>
</dbReference>
<dbReference type="PRINTS" id="PR00465">
    <property type="entry name" value="EP450IV"/>
</dbReference>
<dbReference type="PANTHER" id="PTHR24305">
    <property type="entry name" value="CYTOCHROME P450"/>
    <property type="match status" value="1"/>
</dbReference>
<evidence type="ECO:0000256" key="8">
    <source>
        <dbReference type="ARBA" id="ARBA00023033"/>
    </source>
</evidence>
<dbReference type="InterPro" id="IPR036396">
    <property type="entry name" value="Cyt_P450_sf"/>
</dbReference>
<keyword evidence="5 9" id="KW-0479">Metal-binding</keyword>
<keyword evidence="11" id="KW-1185">Reference proteome</keyword>
<evidence type="ECO:0000256" key="1">
    <source>
        <dbReference type="ARBA" id="ARBA00001971"/>
    </source>
</evidence>
<keyword evidence="6" id="KW-0560">Oxidoreductase</keyword>
<evidence type="ECO:0000256" key="6">
    <source>
        <dbReference type="ARBA" id="ARBA00023002"/>
    </source>
</evidence>
<evidence type="ECO:0000256" key="2">
    <source>
        <dbReference type="ARBA" id="ARBA00005179"/>
    </source>
</evidence>
<accession>A0A0C3B8U2</accession>
<evidence type="ECO:0000313" key="10">
    <source>
        <dbReference type="EMBL" id="KIM28539.1"/>
    </source>
</evidence>
<dbReference type="GO" id="GO:0004497">
    <property type="term" value="F:monooxygenase activity"/>
    <property type="evidence" value="ECO:0007669"/>
    <property type="project" value="UniProtKB-KW"/>
</dbReference>
<reference evidence="10 11" key="1">
    <citation type="submission" date="2014-04" db="EMBL/GenBank/DDBJ databases">
        <authorList>
            <consortium name="DOE Joint Genome Institute"/>
            <person name="Kuo A."/>
            <person name="Zuccaro A."/>
            <person name="Kohler A."/>
            <person name="Nagy L.G."/>
            <person name="Floudas D."/>
            <person name="Copeland A."/>
            <person name="Barry K.W."/>
            <person name="Cichocki N."/>
            <person name="Veneault-Fourrey C."/>
            <person name="LaButti K."/>
            <person name="Lindquist E.A."/>
            <person name="Lipzen A."/>
            <person name="Lundell T."/>
            <person name="Morin E."/>
            <person name="Murat C."/>
            <person name="Sun H."/>
            <person name="Tunlid A."/>
            <person name="Henrissat B."/>
            <person name="Grigoriev I.V."/>
            <person name="Hibbett D.S."/>
            <person name="Martin F."/>
            <person name="Nordberg H.P."/>
            <person name="Cantor M.N."/>
            <person name="Hua S.X."/>
        </authorList>
    </citation>
    <scope>NUCLEOTIDE SEQUENCE [LARGE SCALE GENOMIC DNA]</scope>
    <source>
        <strain evidence="10 11">MAFF 305830</strain>
    </source>
</reference>
<dbReference type="AlphaFoldDB" id="A0A0C3B8U2"/>